<evidence type="ECO:0000313" key="1">
    <source>
        <dbReference type="EMBL" id="KAG8536513.1"/>
    </source>
</evidence>
<proteinExistence type="predicted"/>
<gene>
    <name evidence="1" type="ORF">GDO81_026207</name>
</gene>
<sequence length="106" mass="12432">MDRAVADLRQFLDKRPVLWTALWRISTKCWLDLRHWLMQQEELSVSDRIVGMLDPRASSALFLARVIDWMAVERKKGFPSQPKFCHQLQYFRGRGCTDFSRSGASD</sequence>
<accession>A0AAV6YR59</accession>
<keyword evidence="2" id="KW-1185">Reference proteome</keyword>
<protein>
    <submittedName>
        <fullName evidence="1">Uncharacterized protein</fullName>
    </submittedName>
</protein>
<organism evidence="1 2">
    <name type="scientific">Engystomops pustulosus</name>
    <name type="common">Tungara frog</name>
    <name type="synonym">Physalaemus pustulosus</name>
    <dbReference type="NCBI Taxonomy" id="76066"/>
    <lineage>
        <taxon>Eukaryota</taxon>
        <taxon>Metazoa</taxon>
        <taxon>Chordata</taxon>
        <taxon>Craniata</taxon>
        <taxon>Vertebrata</taxon>
        <taxon>Euteleostomi</taxon>
        <taxon>Amphibia</taxon>
        <taxon>Batrachia</taxon>
        <taxon>Anura</taxon>
        <taxon>Neobatrachia</taxon>
        <taxon>Hyloidea</taxon>
        <taxon>Leptodactylidae</taxon>
        <taxon>Leiuperinae</taxon>
        <taxon>Engystomops</taxon>
    </lineage>
</organism>
<dbReference type="EMBL" id="WNYA01042207">
    <property type="protein sequence ID" value="KAG8536513.1"/>
    <property type="molecule type" value="Genomic_DNA"/>
</dbReference>
<evidence type="ECO:0000313" key="2">
    <source>
        <dbReference type="Proteomes" id="UP000824782"/>
    </source>
</evidence>
<reference evidence="1" key="1">
    <citation type="thesis" date="2020" institute="ProQuest LLC" country="789 East Eisenhower Parkway, Ann Arbor, MI, USA">
        <title>Comparative Genomics and Chromosome Evolution.</title>
        <authorList>
            <person name="Mudd A.B."/>
        </authorList>
    </citation>
    <scope>NUCLEOTIDE SEQUENCE</scope>
    <source>
        <strain evidence="1">237g6f4</strain>
        <tissue evidence="1">Blood</tissue>
    </source>
</reference>
<dbReference type="Proteomes" id="UP000824782">
    <property type="component" value="Unassembled WGS sequence"/>
</dbReference>
<comment type="caution">
    <text evidence="1">The sequence shown here is derived from an EMBL/GenBank/DDBJ whole genome shotgun (WGS) entry which is preliminary data.</text>
</comment>
<dbReference type="AlphaFoldDB" id="A0AAV6YR59"/>
<name>A0AAV6YR59_ENGPU</name>